<proteinExistence type="inferred from homology"/>
<reference evidence="3" key="1">
    <citation type="journal article" date="2022" name="Cell">
        <title>Design, construction, and in vivo augmentation of a complex gut microbiome.</title>
        <authorList>
            <person name="Cheng A.G."/>
            <person name="Ho P.Y."/>
            <person name="Aranda-Diaz A."/>
            <person name="Jain S."/>
            <person name="Yu F.B."/>
            <person name="Meng X."/>
            <person name="Wang M."/>
            <person name="Iakiviak M."/>
            <person name="Nagashima K."/>
            <person name="Zhao A."/>
            <person name="Murugkar P."/>
            <person name="Patil A."/>
            <person name="Atabakhsh K."/>
            <person name="Weakley A."/>
            <person name="Yan J."/>
            <person name="Brumbaugh A.R."/>
            <person name="Higginbottom S."/>
            <person name="Dimas A."/>
            <person name="Shiver A.L."/>
            <person name="Deutschbauer A."/>
            <person name="Neff N."/>
            <person name="Sonnenburg J.L."/>
            <person name="Huang K.C."/>
            <person name="Fischbach M.A."/>
        </authorList>
    </citation>
    <scope>NUCLEOTIDE SEQUENCE</scope>
    <source>
        <strain evidence="3">AP11</strain>
    </source>
</reference>
<dbReference type="SMART" id="SM00854">
    <property type="entry name" value="PGA_cap"/>
    <property type="match status" value="1"/>
</dbReference>
<dbReference type="PROSITE" id="PS51257">
    <property type="entry name" value="PROKAR_LIPOPROTEIN"/>
    <property type="match status" value="1"/>
</dbReference>
<accession>A0ABY5V0E9</accession>
<name>A0ABY5V0E9_9BACT</name>
<evidence type="ECO:0000256" key="1">
    <source>
        <dbReference type="ARBA" id="ARBA00005662"/>
    </source>
</evidence>
<dbReference type="EMBL" id="CP102294">
    <property type="protein sequence ID" value="UWN57688.1"/>
    <property type="molecule type" value="Genomic_DNA"/>
</dbReference>
<sequence>MGNRSFLAAWSAFALVFFGCSSCGEKRMPASRTEAFAENGRRSLTLIFTGDLMQHMPQVFAARQRDGSFDYTSCFSRLNNYFSSADFVIANLETTLGEEPYSGYPRFRSPEALAGAMRRAGVDVAVLANNHICDRGAEGIRSTLAALDEAGLLHTGAFADSVPPRERHPLMLEKGAFRVALLNYTYGTNGLPVPSGCRVNGIDTVAIRREIALARQDGATHVALFVHWGNEYERLPGPRQRELAAAFHRWGADLVIGSHPHVVQPAETIEDSAGNVRGATVYSMGNFVSNQRFPDTDGGLSVRVTLTLDEQGRTSCRPEYLIVWTCISRDPNSASGRRYDIVPSYSRETVAPEHRDAFDRFVERTRRHMERHGRGFTEIRCDY</sequence>
<dbReference type="GeneID" id="82890588"/>
<dbReference type="InterPro" id="IPR019079">
    <property type="entry name" value="Capsule_synth_CapA"/>
</dbReference>
<dbReference type="Pfam" id="PF09587">
    <property type="entry name" value="PGA_cap"/>
    <property type="match status" value="1"/>
</dbReference>
<dbReference type="PANTHER" id="PTHR33393:SF12">
    <property type="entry name" value="CAPSULE BIOSYNTHESIS PROTEIN CAPA"/>
    <property type="match status" value="1"/>
</dbReference>
<dbReference type="PANTHER" id="PTHR33393">
    <property type="entry name" value="POLYGLUTAMINE SYNTHESIS ACCESSORY PROTEIN RV0574C-RELATED"/>
    <property type="match status" value="1"/>
</dbReference>
<gene>
    <name evidence="3" type="ORF">NQ491_02600</name>
</gene>
<keyword evidence="4" id="KW-1185">Reference proteome</keyword>
<dbReference type="RefSeq" id="WP_019244893.1">
    <property type="nucleotide sequence ID" value="NZ_CAPH01000004.1"/>
</dbReference>
<protein>
    <submittedName>
        <fullName evidence="3">CapA family protein</fullName>
    </submittedName>
</protein>
<dbReference type="InterPro" id="IPR052169">
    <property type="entry name" value="CW_Biosynth-Accessory"/>
</dbReference>
<evidence type="ECO:0000313" key="4">
    <source>
        <dbReference type="Proteomes" id="UP001059295"/>
    </source>
</evidence>
<dbReference type="InterPro" id="IPR029052">
    <property type="entry name" value="Metallo-depent_PP-like"/>
</dbReference>
<feature type="domain" description="Capsule synthesis protein CapA" evidence="2">
    <location>
        <begin position="45"/>
        <end position="291"/>
    </location>
</feature>
<evidence type="ECO:0000313" key="3">
    <source>
        <dbReference type="EMBL" id="UWN57688.1"/>
    </source>
</evidence>
<dbReference type="Gene3D" id="3.60.21.10">
    <property type="match status" value="1"/>
</dbReference>
<dbReference type="CDD" id="cd07381">
    <property type="entry name" value="MPP_CapA"/>
    <property type="match status" value="1"/>
</dbReference>
<dbReference type="Proteomes" id="UP001059295">
    <property type="component" value="Chromosome"/>
</dbReference>
<organism evidence="3 4">
    <name type="scientific">Alistipes ihumii AP11</name>
    <dbReference type="NCBI Taxonomy" id="1211813"/>
    <lineage>
        <taxon>Bacteria</taxon>
        <taxon>Pseudomonadati</taxon>
        <taxon>Bacteroidota</taxon>
        <taxon>Bacteroidia</taxon>
        <taxon>Bacteroidales</taxon>
        <taxon>Rikenellaceae</taxon>
        <taxon>Alistipes</taxon>
    </lineage>
</organism>
<evidence type="ECO:0000259" key="2">
    <source>
        <dbReference type="SMART" id="SM00854"/>
    </source>
</evidence>
<comment type="similarity">
    <text evidence="1">Belongs to the CapA family.</text>
</comment>
<dbReference type="SUPFAM" id="SSF56300">
    <property type="entry name" value="Metallo-dependent phosphatases"/>
    <property type="match status" value="1"/>
</dbReference>